<feature type="region of interest" description="Disordered" evidence="1">
    <location>
        <begin position="39"/>
        <end position="67"/>
    </location>
</feature>
<evidence type="ECO:0000256" key="1">
    <source>
        <dbReference type="SAM" id="MobiDB-lite"/>
    </source>
</evidence>
<feature type="compositionally biased region" description="Polar residues" evidence="1">
    <location>
        <begin position="39"/>
        <end position="57"/>
    </location>
</feature>
<dbReference type="OrthoDB" id="2113039at2"/>
<accession>A0A1M5QGF2</accession>
<name>A0A1M5QGF2_9FIRM</name>
<keyword evidence="2" id="KW-0812">Transmembrane</keyword>
<keyword evidence="4" id="KW-1185">Reference proteome</keyword>
<dbReference type="AlphaFoldDB" id="A0A1M5QGF2"/>
<evidence type="ECO:0000256" key="2">
    <source>
        <dbReference type="SAM" id="Phobius"/>
    </source>
</evidence>
<dbReference type="EMBL" id="FQXJ01000003">
    <property type="protein sequence ID" value="SHH12920.1"/>
    <property type="molecule type" value="Genomic_DNA"/>
</dbReference>
<dbReference type="STRING" id="1121420.SAMN02746098_00246"/>
<keyword evidence="2" id="KW-1133">Transmembrane helix</keyword>
<gene>
    <name evidence="3" type="ORF">SAMN02746098_00246</name>
</gene>
<organism evidence="3 4">
    <name type="scientific">Desulfosporosinus lacus DSM 15449</name>
    <dbReference type="NCBI Taxonomy" id="1121420"/>
    <lineage>
        <taxon>Bacteria</taxon>
        <taxon>Bacillati</taxon>
        <taxon>Bacillota</taxon>
        <taxon>Clostridia</taxon>
        <taxon>Eubacteriales</taxon>
        <taxon>Desulfitobacteriaceae</taxon>
        <taxon>Desulfosporosinus</taxon>
    </lineage>
</organism>
<protein>
    <submittedName>
        <fullName evidence="3">Uncharacterized protein</fullName>
    </submittedName>
</protein>
<proteinExistence type="predicted"/>
<dbReference type="Proteomes" id="UP000183954">
    <property type="component" value="Unassembled WGS sequence"/>
</dbReference>
<evidence type="ECO:0000313" key="4">
    <source>
        <dbReference type="Proteomes" id="UP000183954"/>
    </source>
</evidence>
<keyword evidence="2" id="KW-0472">Membrane</keyword>
<sequence>MNWIVGNKDWIFSGIGVAVLTFVISLIGYCVKKMKHTSQSITSGDNSNNVQGGNDVNVTIGDKNARR</sequence>
<evidence type="ECO:0000313" key="3">
    <source>
        <dbReference type="EMBL" id="SHH12920.1"/>
    </source>
</evidence>
<feature type="transmembrane region" description="Helical" evidence="2">
    <location>
        <begin position="12"/>
        <end position="31"/>
    </location>
</feature>
<dbReference type="RefSeq" id="WP_073027235.1">
    <property type="nucleotide sequence ID" value="NZ_FQXJ01000003.1"/>
</dbReference>
<reference evidence="4" key="1">
    <citation type="submission" date="2016-11" db="EMBL/GenBank/DDBJ databases">
        <authorList>
            <person name="Varghese N."/>
            <person name="Submissions S."/>
        </authorList>
    </citation>
    <scope>NUCLEOTIDE SEQUENCE [LARGE SCALE GENOMIC DNA]</scope>
    <source>
        <strain evidence="4">DSM 15449</strain>
    </source>
</reference>